<gene>
    <name evidence="1" type="ORF">CALMAC_LOCUS2435</name>
</gene>
<sequence>MEKREGQEKKVFSATPHYEESWATDERLHFFRNAFHLENPNTEEDHPEPADLEEDTLIILSDAEDNDIIV</sequence>
<evidence type="ECO:0000313" key="2">
    <source>
        <dbReference type="Proteomes" id="UP000410492"/>
    </source>
</evidence>
<keyword evidence="2" id="KW-1185">Reference proteome</keyword>
<organism evidence="1 2">
    <name type="scientific">Callosobruchus maculatus</name>
    <name type="common">Southern cowpea weevil</name>
    <name type="synonym">Pulse bruchid</name>
    <dbReference type="NCBI Taxonomy" id="64391"/>
    <lineage>
        <taxon>Eukaryota</taxon>
        <taxon>Metazoa</taxon>
        <taxon>Ecdysozoa</taxon>
        <taxon>Arthropoda</taxon>
        <taxon>Hexapoda</taxon>
        <taxon>Insecta</taxon>
        <taxon>Pterygota</taxon>
        <taxon>Neoptera</taxon>
        <taxon>Endopterygota</taxon>
        <taxon>Coleoptera</taxon>
        <taxon>Polyphaga</taxon>
        <taxon>Cucujiformia</taxon>
        <taxon>Chrysomeloidea</taxon>
        <taxon>Chrysomelidae</taxon>
        <taxon>Bruchinae</taxon>
        <taxon>Bruchini</taxon>
        <taxon>Callosobruchus</taxon>
    </lineage>
</organism>
<proteinExistence type="predicted"/>
<protein>
    <submittedName>
        <fullName evidence="1">Uncharacterized protein</fullName>
    </submittedName>
</protein>
<dbReference type="OrthoDB" id="6779177at2759"/>
<dbReference type="Proteomes" id="UP000410492">
    <property type="component" value="Unassembled WGS sequence"/>
</dbReference>
<accession>A0A653BNV7</accession>
<dbReference type="AlphaFoldDB" id="A0A653BNV7"/>
<evidence type="ECO:0000313" key="1">
    <source>
        <dbReference type="EMBL" id="VEN37060.1"/>
    </source>
</evidence>
<dbReference type="EMBL" id="CAACVG010002952">
    <property type="protein sequence ID" value="VEN37060.1"/>
    <property type="molecule type" value="Genomic_DNA"/>
</dbReference>
<name>A0A653BNV7_CALMS</name>
<reference evidence="1 2" key="1">
    <citation type="submission" date="2019-01" db="EMBL/GenBank/DDBJ databases">
        <authorList>
            <person name="Sayadi A."/>
        </authorList>
    </citation>
    <scope>NUCLEOTIDE SEQUENCE [LARGE SCALE GENOMIC DNA]</scope>
</reference>